<sequence length="239" mass="27524">MIKEIRQRIENIESDYVFTYQDLNLSPERSERVIKILNRLVAEGIIAKISKGRFYKPKKSAFGTLKPKLEEVVKDFLEKDGEVIGYMTGYLAFNRLGLTTQVPNIIQIGTNVRKNKTVRGMFTISFVIQSNPITKENIPLLQLLDAIKFIKEIPDTTTSQLCKCIMTIIQNLDKKDRDELLMLAKKYPPMVRALLGAMVESIYGTNKALPLWNTLNPLTFYNVKIDKQVLPEARKWRIQ</sequence>
<proteinExistence type="predicted"/>
<dbReference type="EMBL" id="CZAP01000006">
    <property type="protein sequence ID" value="CUP49255.1"/>
    <property type="molecule type" value="Genomic_DNA"/>
</dbReference>
<organism evidence="1 2">
    <name type="scientific">Bacteroides thetaiotaomicron</name>
    <dbReference type="NCBI Taxonomy" id="818"/>
    <lineage>
        <taxon>Bacteria</taxon>
        <taxon>Pseudomonadati</taxon>
        <taxon>Bacteroidota</taxon>
        <taxon>Bacteroidia</taxon>
        <taxon>Bacteroidales</taxon>
        <taxon>Bacteroidaceae</taxon>
        <taxon>Bacteroides</taxon>
    </lineage>
</organism>
<protein>
    <recommendedName>
        <fullName evidence="3">AbiEi antitoxin C-terminal domain-containing protein</fullName>
    </recommendedName>
</protein>
<gene>
    <name evidence="1" type="ORF">ERS852511_02282</name>
</gene>
<reference evidence="1 2" key="1">
    <citation type="submission" date="2015-09" db="EMBL/GenBank/DDBJ databases">
        <authorList>
            <consortium name="Pathogen Informatics"/>
        </authorList>
    </citation>
    <scope>NUCLEOTIDE SEQUENCE [LARGE SCALE GENOMIC DNA]</scope>
    <source>
        <strain evidence="1 2">2789STDY5834899</strain>
    </source>
</reference>
<dbReference type="InterPro" id="IPR045738">
    <property type="entry name" value="DUF6088"/>
</dbReference>
<dbReference type="AlphaFoldDB" id="A0A174NTA5"/>
<accession>A0A174NTA5</accession>
<dbReference type="RefSeq" id="WP_055299803.1">
    <property type="nucleotide sequence ID" value="NZ_CZAP01000006.1"/>
</dbReference>
<dbReference type="Pfam" id="PF19570">
    <property type="entry name" value="DUF6088"/>
    <property type="match status" value="1"/>
</dbReference>
<name>A0A174NTA5_BACT4</name>
<evidence type="ECO:0008006" key="3">
    <source>
        <dbReference type="Google" id="ProtNLM"/>
    </source>
</evidence>
<dbReference type="Proteomes" id="UP000095576">
    <property type="component" value="Unassembled WGS sequence"/>
</dbReference>
<evidence type="ECO:0000313" key="2">
    <source>
        <dbReference type="Proteomes" id="UP000095576"/>
    </source>
</evidence>
<evidence type="ECO:0000313" key="1">
    <source>
        <dbReference type="EMBL" id="CUP49255.1"/>
    </source>
</evidence>